<evidence type="ECO:0000259" key="1">
    <source>
        <dbReference type="Pfam" id="PF00174"/>
    </source>
</evidence>
<dbReference type="Proteomes" id="UP000250744">
    <property type="component" value="Unassembled WGS sequence"/>
</dbReference>
<name>A0A364NKX6_9GAMM</name>
<dbReference type="RefSeq" id="WP_112159502.1">
    <property type="nucleotide sequence ID" value="NZ_QKRX01000008.1"/>
</dbReference>
<keyword evidence="3" id="KW-1185">Reference proteome</keyword>
<dbReference type="InterPro" id="IPR000572">
    <property type="entry name" value="OxRdtase_Mopterin-bd_dom"/>
</dbReference>
<dbReference type="Pfam" id="PF00174">
    <property type="entry name" value="Oxidored_molyb"/>
    <property type="match status" value="1"/>
</dbReference>
<dbReference type="OrthoDB" id="9798763at2"/>
<protein>
    <recommendedName>
        <fullName evidence="1">Oxidoreductase molybdopterin-binding domain-containing protein</fullName>
    </recommendedName>
</protein>
<reference evidence="2 3" key="1">
    <citation type="submission" date="2018-06" db="EMBL/GenBank/DDBJ databases">
        <title>Nitrincola tibetense sp. nov., isolated from Lake XuguoCo on Tibetan Plateau.</title>
        <authorList>
            <person name="Xing P."/>
        </authorList>
    </citation>
    <scope>NUCLEOTIDE SEQUENCE [LARGE SCALE GENOMIC DNA]</scope>
    <source>
        <strain evidence="3">xg18</strain>
    </source>
</reference>
<dbReference type="EMBL" id="QKRX01000008">
    <property type="protein sequence ID" value="RAU17650.1"/>
    <property type="molecule type" value="Genomic_DNA"/>
</dbReference>
<feature type="domain" description="Oxidoreductase molybdopterin-binding" evidence="1">
    <location>
        <begin position="67"/>
        <end position="141"/>
    </location>
</feature>
<dbReference type="SUPFAM" id="SSF56524">
    <property type="entry name" value="Oxidoreductase molybdopterin-binding domain"/>
    <property type="match status" value="1"/>
</dbReference>
<sequence>MRRIFLEVICVLSLLSVGIVYAQPLPEPNGAVILTVSGKITNTNFGDRAVFDREMLEALEQKITETTTPWTEAKDRFEGPLGRALLEAVGVDGAEVMIITALNDYSAEVPVSDFIEIDAILALKHNDAYMRVRDKGPLFIIYPFDDEPKLKNELYYNRSVWQIRAIEFR</sequence>
<accession>A0A364NKX6</accession>
<dbReference type="AlphaFoldDB" id="A0A364NKX6"/>
<organism evidence="2 3">
    <name type="scientific">Nitrincola tibetensis</name>
    <dbReference type="NCBI Taxonomy" id="2219697"/>
    <lineage>
        <taxon>Bacteria</taxon>
        <taxon>Pseudomonadati</taxon>
        <taxon>Pseudomonadota</taxon>
        <taxon>Gammaproteobacteria</taxon>
        <taxon>Oceanospirillales</taxon>
        <taxon>Oceanospirillaceae</taxon>
        <taxon>Nitrincola</taxon>
    </lineage>
</organism>
<evidence type="ECO:0000313" key="2">
    <source>
        <dbReference type="EMBL" id="RAU17650.1"/>
    </source>
</evidence>
<proteinExistence type="predicted"/>
<evidence type="ECO:0000313" key="3">
    <source>
        <dbReference type="Proteomes" id="UP000250744"/>
    </source>
</evidence>
<dbReference type="InterPro" id="IPR036374">
    <property type="entry name" value="OxRdtase_Mopterin-bd_sf"/>
</dbReference>
<comment type="caution">
    <text evidence="2">The sequence shown here is derived from an EMBL/GenBank/DDBJ whole genome shotgun (WGS) entry which is preliminary data.</text>
</comment>
<gene>
    <name evidence="2" type="ORF">DN062_11630</name>
</gene>